<evidence type="ECO:0000256" key="1">
    <source>
        <dbReference type="SAM" id="SignalP"/>
    </source>
</evidence>
<keyword evidence="1" id="KW-0732">Signal</keyword>
<accession>A0A1Y2F1Q8</accession>
<feature type="domain" description="DUF7907" evidence="2">
    <location>
        <begin position="31"/>
        <end position="199"/>
    </location>
</feature>
<dbReference type="GeneID" id="63782736"/>
<dbReference type="Pfam" id="PF25484">
    <property type="entry name" value="DUF7907"/>
    <property type="match status" value="1"/>
</dbReference>
<dbReference type="OMA" id="YIGACHS"/>
<sequence length="201" mass="21229">MTNPSLLLGVLLACTGISAALVSSAPTTSSSQPFALVLSSANQTLDSSLLYAAHSGAGIENLNVGSKNRTLTTSNTFVFNTTDDGYTDPTLGKSGLVAWTLYGSGFNVSQPLAFSYSPTSDTAILKFGLSQGSQFYFKNDTLVIGQFGSNGTTTPLSRFFICALDANQNGGYSYTSLVWKLGKGKPDNKDCQKVTVKRVFL</sequence>
<dbReference type="AlphaFoldDB" id="A0A1Y2F1Q8"/>
<dbReference type="STRING" id="56484.A0A1Y2F1Q8"/>
<evidence type="ECO:0000313" key="3">
    <source>
        <dbReference type="EMBL" id="ORY77424.1"/>
    </source>
</evidence>
<dbReference type="InterPro" id="IPR057229">
    <property type="entry name" value="DUF7907"/>
</dbReference>
<proteinExistence type="predicted"/>
<protein>
    <recommendedName>
        <fullName evidence="2">DUF7907 domain-containing protein</fullName>
    </recommendedName>
</protein>
<feature type="chain" id="PRO_5013322397" description="DUF7907 domain-containing protein" evidence="1">
    <location>
        <begin position="20"/>
        <end position="201"/>
    </location>
</feature>
<dbReference type="EMBL" id="MCFI01000020">
    <property type="protein sequence ID" value="ORY77424.1"/>
    <property type="molecule type" value="Genomic_DNA"/>
</dbReference>
<dbReference type="RefSeq" id="XP_040723045.1">
    <property type="nucleotide sequence ID" value="XM_040866137.1"/>
</dbReference>
<name>A0A1Y2F1Q8_PROLT</name>
<gene>
    <name evidence="3" type="ORF">BCR37DRAFT_155665</name>
</gene>
<feature type="signal peptide" evidence="1">
    <location>
        <begin position="1"/>
        <end position="19"/>
    </location>
</feature>
<evidence type="ECO:0000259" key="2">
    <source>
        <dbReference type="Pfam" id="PF25484"/>
    </source>
</evidence>
<dbReference type="Proteomes" id="UP000193685">
    <property type="component" value="Unassembled WGS sequence"/>
</dbReference>
<reference evidence="3 4" key="1">
    <citation type="submission" date="2016-07" db="EMBL/GenBank/DDBJ databases">
        <title>Pervasive Adenine N6-methylation of Active Genes in Fungi.</title>
        <authorList>
            <consortium name="DOE Joint Genome Institute"/>
            <person name="Mondo S.J."/>
            <person name="Dannebaum R.O."/>
            <person name="Kuo R.C."/>
            <person name="Labutti K."/>
            <person name="Haridas S."/>
            <person name="Kuo A."/>
            <person name="Salamov A."/>
            <person name="Ahrendt S.R."/>
            <person name="Lipzen A."/>
            <person name="Sullivan W."/>
            <person name="Andreopoulos W.B."/>
            <person name="Clum A."/>
            <person name="Lindquist E."/>
            <person name="Daum C."/>
            <person name="Ramamoorthy G.K."/>
            <person name="Gryganskyi A."/>
            <person name="Culley D."/>
            <person name="Magnuson J.K."/>
            <person name="James T.Y."/>
            <person name="O'Malley M.A."/>
            <person name="Stajich J.E."/>
            <person name="Spatafora J.W."/>
            <person name="Visel A."/>
            <person name="Grigoriev I.V."/>
        </authorList>
    </citation>
    <scope>NUCLEOTIDE SEQUENCE [LARGE SCALE GENOMIC DNA]</scope>
    <source>
        <strain evidence="3 4">12-1054</strain>
    </source>
</reference>
<dbReference type="OrthoDB" id="3515453at2759"/>
<organism evidence="3 4">
    <name type="scientific">Protomyces lactucae-debilis</name>
    <dbReference type="NCBI Taxonomy" id="2754530"/>
    <lineage>
        <taxon>Eukaryota</taxon>
        <taxon>Fungi</taxon>
        <taxon>Dikarya</taxon>
        <taxon>Ascomycota</taxon>
        <taxon>Taphrinomycotina</taxon>
        <taxon>Taphrinomycetes</taxon>
        <taxon>Taphrinales</taxon>
        <taxon>Protomycetaceae</taxon>
        <taxon>Protomyces</taxon>
    </lineage>
</organism>
<evidence type="ECO:0000313" key="4">
    <source>
        <dbReference type="Proteomes" id="UP000193685"/>
    </source>
</evidence>
<comment type="caution">
    <text evidence="3">The sequence shown here is derived from an EMBL/GenBank/DDBJ whole genome shotgun (WGS) entry which is preliminary data.</text>
</comment>
<keyword evidence="4" id="KW-1185">Reference proteome</keyword>